<feature type="compositionally biased region" description="Basic and acidic residues" evidence="1">
    <location>
        <begin position="1"/>
        <end position="11"/>
    </location>
</feature>
<evidence type="ECO:0000313" key="3">
    <source>
        <dbReference type="Proteomes" id="UP000015347"/>
    </source>
</evidence>
<dbReference type="EMBL" id="APVH01000015">
    <property type="protein sequence ID" value="EPX83513.1"/>
    <property type="molecule type" value="Genomic_DNA"/>
</dbReference>
<dbReference type="Proteomes" id="UP000015347">
    <property type="component" value="Unassembled WGS sequence"/>
</dbReference>
<name>S9QV84_9RHOB</name>
<dbReference type="RefSeq" id="WP_020041253.1">
    <property type="nucleotide sequence ID" value="NZ_KE557274.1"/>
</dbReference>
<evidence type="ECO:0000256" key="1">
    <source>
        <dbReference type="SAM" id="MobiDB-lite"/>
    </source>
</evidence>
<protein>
    <submittedName>
        <fullName evidence="2">Uncharacterized protein</fullName>
    </submittedName>
</protein>
<feature type="region of interest" description="Disordered" evidence="1">
    <location>
        <begin position="1"/>
        <end position="23"/>
    </location>
</feature>
<feature type="region of interest" description="Disordered" evidence="1">
    <location>
        <begin position="502"/>
        <end position="540"/>
    </location>
</feature>
<sequence length="540" mass="59659">MAMKRRTEAKRQSSGGGGNSNAWTNEILKVADPKKDIVIDSTGVHFTGTLVSGKNEGQEVTVSARDKRTDAVKGYLQGKEQLKNMAQPNTTVILEGFHAEGDGYRFNFARPFLEPKNVMDFSNINEETGKPTPVSVHNIRTDQYVQLGRGFTRKKEDGTVKYGRNVNIHRPDMAFGVSGPAGNGDENPLSATRAIAAQAVEDLAEVRDELDEETLDILTRAEKFDELNGLEKMAVIWDIYVMSGELTDNASKGFSGTLRAIDMEDDGIEMYGGVLQGGNIQDAEGNWRPRYFAEAVENTLNFYSDADEDRVTFDEILEKGVIDAMEKKATYTDDDEVLYEEKNPRGNNARRIPVGIVDILDHVQNSCMEEDAQNNVLIEIIPVERLDMGNDTAQNSAAEAEPFHPQKEATDNEGNHYTESVISTGHVASRVMTSKDEDGMDVVPPEGERHNIVTKVQVSQSFGVPGKPTRATGWVGRPSMLPTPNSDQIPAVKSHLEKTRQEYAKQFDSRNWGKSNSKDNDGPSNEENEYEAEGRSPGMG</sequence>
<dbReference type="AlphaFoldDB" id="S9QV84"/>
<comment type="caution">
    <text evidence="2">The sequence shown here is derived from an EMBL/GenBank/DDBJ whole genome shotgun (WGS) entry which is preliminary data.</text>
</comment>
<proteinExistence type="predicted"/>
<organism evidence="2 3">
    <name type="scientific">Salipiger mucosus DSM 16094</name>
    <dbReference type="NCBI Taxonomy" id="1123237"/>
    <lineage>
        <taxon>Bacteria</taxon>
        <taxon>Pseudomonadati</taxon>
        <taxon>Pseudomonadota</taxon>
        <taxon>Alphaproteobacteria</taxon>
        <taxon>Rhodobacterales</taxon>
        <taxon>Roseobacteraceae</taxon>
        <taxon>Salipiger</taxon>
    </lineage>
</organism>
<keyword evidence="3" id="KW-1185">Reference proteome</keyword>
<accession>S9QV84</accession>
<gene>
    <name evidence="2" type="ORF">Salmuc_02121</name>
</gene>
<reference evidence="3" key="1">
    <citation type="journal article" date="2014" name="Stand. Genomic Sci.">
        <title>Genome sequence of the exopolysaccharide-producing Salipiger mucosus type strain (DSM 16094(T)), a moderately halophilic member of the Roseobacter clade.</title>
        <authorList>
            <person name="Riedel T."/>
            <person name="Spring S."/>
            <person name="Fiebig A."/>
            <person name="Petersen J."/>
            <person name="Kyrpides N.C."/>
            <person name="Goker M."/>
            <person name="Klenk H.P."/>
        </authorList>
    </citation>
    <scope>NUCLEOTIDE SEQUENCE [LARGE SCALE GENOMIC DNA]</scope>
    <source>
        <strain evidence="3">DSM 16094</strain>
    </source>
</reference>
<dbReference type="STRING" id="1123237.Salmuc_02121"/>
<dbReference type="HOGENOM" id="CLU_504214_0_0_5"/>
<evidence type="ECO:0000313" key="2">
    <source>
        <dbReference type="EMBL" id="EPX83513.1"/>
    </source>
</evidence>
<feature type="region of interest" description="Disordered" evidence="1">
    <location>
        <begin position="461"/>
        <end position="489"/>
    </location>
</feature>